<dbReference type="Proteomes" id="UP000799766">
    <property type="component" value="Unassembled WGS sequence"/>
</dbReference>
<organism evidence="2 3">
    <name type="scientific">Lineolata rhizophorae</name>
    <dbReference type="NCBI Taxonomy" id="578093"/>
    <lineage>
        <taxon>Eukaryota</taxon>
        <taxon>Fungi</taxon>
        <taxon>Dikarya</taxon>
        <taxon>Ascomycota</taxon>
        <taxon>Pezizomycotina</taxon>
        <taxon>Dothideomycetes</taxon>
        <taxon>Dothideomycetes incertae sedis</taxon>
        <taxon>Lineolatales</taxon>
        <taxon>Lineolataceae</taxon>
        <taxon>Lineolata</taxon>
    </lineage>
</organism>
<gene>
    <name evidence="2" type="ORF">BDY21DRAFT_344246</name>
</gene>
<keyword evidence="3" id="KW-1185">Reference proteome</keyword>
<evidence type="ECO:0000313" key="2">
    <source>
        <dbReference type="EMBL" id="KAF2457578.1"/>
    </source>
</evidence>
<reference evidence="2" key="1">
    <citation type="journal article" date="2020" name="Stud. Mycol.">
        <title>101 Dothideomycetes genomes: a test case for predicting lifestyles and emergence of pathogens.</title>
        <authorList>
            <person name="Haridas S."/>
            <person name="Albert R."/>
            <person name="Binder M."/>
            <person name="Bloem J."/>
            <person name="Labutti K."/>
            <person name="Salamov A."/>
            <person name="Andreopoulos B."/>
            <person name="Baker S."/>
            <person name="Barry K."/>
            <person name="Bills G."/>
            <person name="Bluhm B."/>
            <person name="Cannon C."/>
            <person name="Castanera R."/>
            <person name="Culley D."/>
            <person name="Daum C."/>
            <person name="Ezra D."/>
            <person name="Gonzalez J."/>
            <person name="Henrissat B."/>
            <person name="Kuo A."/>
            <person name="Liang C."/>
            <person name="Lipzen A."/>
            <person name="Lutzoni F."/>
            <person name="Magnuson J."/>
            <person name="Mondo S."/>
            <person name="Nolan M."/>
            <person name="Ohm R."/>
            <person name="Pangilinan J."/>
            <person name="Park H.-J."/>
            <person name="Ramirez L."/>
            <person name="Alfaro M."/>
            <person name="Sun H."/>
            <person name="Tritt A."/>
            <person name="Yoshinaga Y."/>
            <person name="Zwiers L.-H."/>
            <person name="Turgeon B."/>
            <person name="Goodwin S."/>
            <person name="Spatafora J."/>
            <person name="Crous P."/>
            <person name="Grigoriev I."/>
        </authorList>
    </citation>
    <scope>NUCLEOTIDE SEQUENCE</scope>
    <source>
        <strain evidence="2">ATCC 16933</strain>
    </source>
</reference>
<evidence type="ECO:0000313" key="3">
    <source>
        <dbReference type="Proteomes" id="UP000799766"/>
    </source>
</evidence>
<proteinExistence type="predicted"/>
<dbReference type="EMBL" id="MU001680">
    <property type="protein sequence ID" value="KAF2457578.1"/>
    <property type="molecule type" value="Genomic_DNA"/>
</dbReference>
<evidence type="ECO:0000256" key="1">
    <source>
        <dbReference type="SAM" id="MobiDB-lite"/>
    </source>
</evidence>
<feature type="region of interest" description="Disordered" evidence="1">
    <location>
        <begin position="1"/>
        <end position="21"/>
    </location>
</feature>
<protein>
    <submittedName>
        <fullName evidence="2">Uncharacterized protein</fullName>
    </submittedName>
</protein>
<accession>A0A6A6P177</accession>
<dbReference type="AlphaFoldDB" id="A0A6A6P177"/>
<name>A0A6A6P177_9PEZI</name>
<sequence length="133" mass="14651">MGSKHASPPQEASSRPDSLPAAAISIPLSRALPKTSHPSLHALRTSLYVPRRAHARVSAPTRQAVPGRLLRSSPPLRRERFEARPMCVHTTSLAYAAQPRLRPSSRGRRLVRPLQTRPLARLHTRPALWSAGT</sequence>
<feature type="region of interest" description="Disordered" evidence="1">
    <location>
        <begin position="58"/>
        <end position="77"/>
    </location>
</feature>